<sequence length="311" mass="36216">MKTREHSDLYLTYDSYKNVLHATRSSNGTDGFLRYLHDDAEHIIREGHNPNVWVSYVHFHDGGDVPDLREAGRHGFFDRVLDTIRRSGGECRYTANVRDVLFCIEQDIVPLTPAAERTLLMARPDYPALEEEMARSYPRQNAVIPEYRSYDALESRQGVMLFSRTTEGQRQRREYEHRLELNFYNPAQPGGPLRYWEIIAVPDRVAEMVDRLSVQEHDPQAQLYADAHILGQGRILQEFDMTANAVNYDIFRRRTQPGQRAVQPLSEMTVGQLWKHITHMTRPRFGQQTALCVDRKQFPGEQPDITCKIRR</sequence>
<proteinExistence type="predicted"/>
<reference evidence="1 2" key="1">
    <citation type="submission" date="2014-09" db="EMBL/GenBank/DDBJ databases">
        <title>Alistipes sp. 627, sp. nov., a novel member of the family Rikenellaceae isolated from human faeces.</title>
        <authorList>
            <person name="Shkoporov A.N."/>
            <person name="Chaplin A.V."/>
            <person name="Motuzova O.V."/>
            <person name="Kafarskaia L.I."/>
            <person name="Khokhlova E.V."/>
            <person name="Efimov B.A."/>
        </authorList>
    </citation>
    <scope>NUCLEOTIDE SEQUENCE [LARGE SCALE GENOMIC DNA]</scope>
    <source>
        <strain evidence="1 2">627</strain>
    </source>
</reference>
<protein>
    <submittedName>
        <fullName evidence="1">Uncharacterized protein</fullName>
    </submittedName>
</protein>
<dbReference type="RefSeq" id="WP_035472963.1">
    <property type="nucleotide sequence ID" value="NZ_JRGF01000005.1"/>
</dbReference>
<accession>A0ABR4YJC5</accession>
<dbReference type="Pfam" id="PF19513">
    <property type="entry name" value="DUF6047"/>
    <property type="match status" value="1"/>
</dbReference>
<evidence type="ECO:0000313" key="2">
    <source>
        <dbReference type="Proteomes" id="UP000030889"/>
    </source>
</evidence>
<dbReference type="InterPro" id="IPR046110">
    <property type="entry name" value="DUF6047"/>
</dbReference>
<gene>
    <name evidence="1" type="ORF">LG35_05530</name>
</gene>
<comment type="caution">
    <text evidence="1">The sequence shown here is derived from an EMBL/GenBank/DDBJ whole genome shotgun (WGS) entry which is preliminary data.</text>
</comment>
<dbReference type="EMBL" id="JRGF01000005">
    <property type="protein sequence ID" value="KHE42340.1"/>
    <property type="molecule type" value="Genomic_DNA"/>
</dbReference>
<dbReference type="Proteomes" id="UP000030889">
    <property type="component" value="Unassembled WGS sequence"/>
</dbReference>
<organism evidence="1 2">
    <name type="scientific">Alistipes inops</name>
    <dbReference type="NCBI Taxonomy" id="1501391"/>
    <lineage>
        <taxon>Bacteria</taxon>
        <taxon>Pseudomonadati</taxon>
        <taxon>Bacteroidota</taxon>
        <taxon>Bacteroidia</taxon>
        <taxon>Bacteroidales</taxon>
        <taxon>Rikenellaceae</taxon>
        <taxon>Alistipes</taxon>
    </lineage>
</organism>
<name>A0ABR4YJC5_9BACT</name>
<keyword evidence="2" id="KW-1185">Reference proteome</keyword>
<evidence type="ECO:0000313" key="1">
    <source>
        <dbReference type="EMBL" id="KHE42340.1"/>
    </source>
</evidence>